<dbReference type="PANTHER" id="PTHR30087">
    <property type="entry name" value="INNER MEMBRANE PROTEIN"/>
    <property type="match status" value="1"/>
</dbReference>
<dbReference type="RefSeq" id="WP_113921426.1">
    <property type="nucleotide sequence ID" value="NZ_QNRX01000017.1"/>
</dbReference>
<gene>
    <name evidence="1" type="ORF">DES36_11766</name>
</gene>
<keyword evidence="2" id="KW-1185">Reference proteome</keyword>
<protein>
    <submittedName>
        <fullName evidence="1">Uncharacterized protein YbbK (DUF523 family)</fullName>
    </submittedName>
</protein>
<dbReference type="Pfam" id="PF04463">
    <property type="entry name" value="2-thiour_desulf"/>
    <property type="match status" value="1"/>
</dbReference>
<evidence type="ECO:0000313" key="1">
    <source>
        <dbReference type="EMBL" id="RBP59971.1"/>
    </source>
</evidence>
<dbReference type="AlphaFoldDB" id="A0A366I0A8"/>
<proteinExistence type="predicted"/>
<dbReference type="EMBL" id="QNRX01000017">
    <property type="protein sequence ID" value="RBP59971.1"/>
    <property type="molecule type" value="Genomic_DNA"/>
</dbReference>
<dbReference type="PANTHER" id="PTHR30087:SF1">
    <property type="entry name" value="HYPOTHETICAL CYTOSOLIC PROTEIN"/>
    <property type="match status" value="1"/>
</dbReference>
<accession>A0A366I0A8</accession>
<name>A0A366I0A8_9FIRM</name>
<organism evidence="1 2">
    <name type="scientific">Alkalibaculum bacchi</name>
    <dbReference type="NCBI Taxonomy" id="645887"/>
    <lineage>
        <taxon>Bacteria</taxon>
        <taxon>Bacillati</taxon>
        <taxon>Bacillota</taxon>
        <taxon>Clostridia</taxon>
        <taxon>Eubacteriales</taxon>
        <taxon>Eubacteriaceae</taxon>
        <taxon>Alkalibaculum</taxon>
    </lineage>
</organism>
<dbReference type="InterPro" id="IPR007553">
    <property type="entry name" value="2-thiour_desulf"/>
</dbReference>
<dbReference type="Proteomes" id="UP000253490">
    <property type="component" value="Unassembled WGS sequence"/>
</dbReference>
<dbReference type="OrthoDB" id="9797779at2"/>
<comment type="caution">
    <text evidence="1">The sequence shown here is derived from an EMBL/GenBank/DDBJ whole genome shotgun (WGS) entry which is preliminary data.</text>
</comment>
<evidence type="ECO:0000313" key="2">
    <source>
        <dbReference type="Proteomes" id="UP000253490"/>
    </source>
</evidence>
<reference evidence="1 2" key="1">
    <citation type="submission" date="2018-06" db="EMBL/GenBank/DDBJ databases">
        <title>Genomic Encyclopedia of Type Strains, Phase IV (KMG-IV): sequencing the most valuable type-strain genomes for metagenomic binning, comparative biology and taxonomic classification.</title>
        <authorList>
            <person name="Goeker M."/>
        </authorList>
    </citation>
    <scope>NUCLEOTIDE SEQUENCE [LARGE SCALE GENOMIC DNA]</scope>
    <source>
        <strain evidence="1 2">DSM 22112</strain>
    </source>
</reference>
<sequence>MILVSACLAGCNCKYNGKNNNVDQIQELVKANKAITVCPEVLGGLPTPRHPAEIQVKNGEIYVINKVGEDLTNEFLKGAEKTLEIARDLMPSKIILKSKSPSCGFGTIYDGTFTGTLKEGNGLTADLLYKNGFNIEEI</sequence>